<feature type="compositionally biased region" description="Basic and acidic residues" evidence="4">
    <location>
        <begin position="57"/>
        <end position="84"/>
    </location>
</feature>
<organism evidence="5 6">
    <name type="scientific">Lepisosteus oculatus</name>
    <name type="common">Spotted gar</name>
    <dbReference type="NCBI Taxonomy" id="7918"/>
    <lineage>
        <taxon>Eukaryota</taxon>
        <taxon>Metazoa</taxon>
        <taxon>Chordata</taxon>
        <taxon>Craniata</taxon>
        <taxon>Vertebrata</taxon>
        <taxon>Euteleostomi</taxon>
        <taxon>Actinopterygii</taxon>
        <taxon>Neopterygii</taxon>
        <taxon>Holostei</taxon>
        <taxon>Semionotiformes</taxon>
        <taxon>Lepisosteidae</taxon>
        <taxon>Lepisosteus</taxon>
    </lineage>
</organism>
<reference evidence="6" key="1">
    <citation type="submission" date="2011-12" db="EMBL/GenBank/DDBJ databases">
        <title>The Draft Genome of Lepisosteus oculatus.</title>
        <authorList>
            <consortium name="The Broad Institute Genome Assembly &amp; Analysis Group"/>
            <consortium name="Computational R&amp;D Group"/>
            <consortium name="and Sequencing Platform"/>
            <person name="Di Palma F."/>
            <person name="Alfoldi J."/>
            <person name="Johnson J."/>
            <person name="Berlin A."/>
            <person name="Gnerre S."/>
            <person name="Jaffe D."/>
            <person name="MacCallum I."/>
            <person name="Young S."/>
            <person name="Walker B.J."/>
            <person name="Lander E.S."/>
            <person name="Lindblad-Toh K."/>
        </authorList>
    </citation>
    <scope>NUCLEOTIDE SEQUENCE [LARGE SCALE GENOMIC DNA]</scope>
</reference>
<dbReference type="Pfam" id="PF15320">
    <property type="entry name" value="RAM"/>
    <property type="match status" value="1"/>
</dbReference>
<dbReference type="GO" id="GO:0106005">
    <property type="term" value="P:RNA 5'-cap (guanine-N7)-methylation"/>
    <property type="evidence" value="ECO:0007669"/>
    <property type="project" value="InterPro"/>
</dbReference>
<comment type="similarity">
    <text evidence="3">Belongs to the RAM family.</text>
</comment>
<dbReference type="GeneTree" id="ENSGT00390000011190"/>
<dbReference type="Ensembl" id="ENSLOCT00000015967.1">
    <property type="protein sequence ID" value="ENSLOCP00000015937.1"/>
    <property type="gene ID" value="ENSLOCG00000012944.1"/>
</dbReference>
<evidence type="ECO:0000256" key="1">
    <source>
        <dbReference type="ARBA" id="ARBA00004123"/>
    </source>
</evidence>
<dbReference type="PANTHER" id="PTHR48168">
    <property type="entry name" value="RNA GUANINE-7 METHYLTRANSFERASE-ACTIVATING SUBUNIT-LIKE (PSEUDOGENE)-RELATED"/>
    <property type="match status" value="1"/>
</dbReference>
<sequence>MLKFRMSGASESVPNYEEQFAHRFTIEDKEYQECLQRGPDPPPIVEGWRGRGGGPPRGRDSRPHDYRSYRGRERGRSWTGDNRDGQAWQNRGWGHSHQHYQQQEQYSSYGHQGYNSYNQRPHNRY</sequence>
<reference evidence="5" key="3">
    <citation type="submission" date="2025-09" db="UniProtKB">
        <authorList>
            <consortium name="Ensembl"/>
        </authorList>
    </citation>
    <scope>IDENTIFICATION</scope>
</reference>
<evidence type="ECO:0000256" key="2">
    <source>
        <dbReference type="ARBA" id="ARBA00023242"/>
    </source>
</evidence>
<feature type="compositionally biased region" description="Polar residues" evidence="4">
    <location>
        <begin position="115"/>
        <end position="125"/>
    </location>
</feature>
<evidence type="ECO:0000256" key="4">
    <source>
        <dbReference type="SAM" id="MobiDB-lite"/>
    </source>
</evidence>
<comment type="subcellular location">
    <subcellularLocation>
        <location evidence="1">Nucleus</location>
    </subcellularLocation>
</comment>
<feature type="compositionally biased region" description="Low complexity" evidence="4">
    <location>
        <begin position="99"/>
        <end position="114"/>
    </location>
</feature>
<dbReference type="STRING" id="7918.ENSLOCP00000015937"/>
<evidence type="ECO:0000256" key="3">
    <source>
        <dbReference type="ARBA" id="ARBA00034716"/>
    </source>
</evidence>
<keyword evidence="2" id="KW-0539">Nucleus</keyword>
<reference evidence="5" key="2">
    <citation type="submission" date="2025-08" db="UniProtKB">
        <authorList>
            <consortium name="Ensembl"/>
        </authorList>
    </citation>
    <scope>IDENTIFICATION</scope>
</reference>
<accession>W5N5M8</accession>
<dbReference type="OMA" id="PPIIEEW"/>
<dbReference type="EMBL" id="AHAT01026081">
    <property type="status" value="NOT_ANNOTATED_CDS"/>
    <property type="molecule type" value="Genomic_DNA"/>
</dbReference>
<feature type="region of interest" description="Disordered" evidence="4">
    <location>
        <begin position="31"/>
        <end position="125"/>
    </location>
</feature>
<evidence type="ECO:0000313" key="6">
    <source>
        <dbReference type="Proteomes" id="UP000018468"/>
    </source>
</evidence>
<dbReference type="InterPro" id="IPR028271">
    <property type="entry name" value="RAMAC"/>
</dbReference>
<dbReference type="InParanoid" id="W5N5M8"/>
<name>W5N5M8_LEPOC</name>
<protein>
    <submittedName>
        <fullName evidence="5">RNA guanine-7 methyltransferase activating subunit</fullName>
    </submittedName>
</protein>
<dbReference type="GO" id="GO:0003723">
    <property type="term" value="F:RNA binding"/>
    <property type="evidence" value="ECO:0007669"/>
    <property type="project" value="InterPro"/>
</dbReference>
<dbReference type="Bgee" id="ENSLOCG00000012944">
    <property type="expression patterns" value="Expressed in embryo and 13 other cell types or tissues"/>
</dbReference>
<dbReference type="AlphaFoldDB" id="W5N5M8"/>
<dbReference type="GO" id="GO:0031533">
    <property type="term" value="C:mRNA capping enzyme complex"/>
    <property type="evidence" value="ECO:0007669"/>
    <property type="project" value="InterPro"/>
</dbReference>
<evidence type="ECO:0000313" key="5">
    <source>
        <dbReference type="Ensembl" id="ENSLOCP00000015937.1"/>
    </source>
</evidence>
<proteinExistence type="inferred from homology"/>
<dbReference type="PANTHER" id="PTHR48168:SF1">
    <property type="entry name" value="RNA GUANINE-N7 METHYLTRANSFERASE ACTIVATING SUBUNIT-RELATED"/>
    <property type="match status" value="1"/>
</dbReference>
<keyword evidence="6" id="KW-1185">Reference proteome</keyword>
<dbReference type="HOGENOM" id="CLU_144253_0_0_1"/>
<dbReference type="Proteomes" id="UP000018468">
    <property type="component" value="Linkage group LG3"/>
</dbReference>
<dbReference type="eggNOG" id="ENOG502S60Q">
    <property type="taxonomic scope" value="Eukaryota"/>
</dbReference>